<evidence type="ECO:0000313" key="2">
    <source>
        <dbReference type="EMBL" id="KAF6378685.1"/>
    </source>
</evidence>
<organism evidence="2 3">
    <name type="scientific">Myotis myotis</name>
    <name type="common">Greater mouse-eared bat</name>
    <name type="synonym">Vespertilio myotis</name>
    <dbReference type="NCBI Taxonomy" id="51298"/>
    <lineage>
        <taxon>Eukaryota</taxon>
        <taxon>Metazoa</taxon>
        <taxon>Chordata</taxon>
        <taxon>Craniata</taxon>
        <taxon>Vertebrata</taxon>
        <taxon>Euteleostomi</taxon>
        <taxon>Mammalia</taxon>
        <taxon>Eutheria</taxon>
        <taxon>Laurasiatheria</taxon>
        <taxon>Chiroptera</taxon>
        <taxon>Yangochiroptera</taxon>
        <taxon>Vespertilionidae</taxon>
        <taxon>Myotis</taxon>
    </lineage>
</organism>
<accession>A0A7J7ZXB2</accession>
<dbReference type="EMBL" id="JABWUV010000002">
    <property type="protein sequence ID" value="KAF6378685.1"/>
    <property type="molecule type" value="Genomic_DNA"/>
</dbReference>
<proteinExistence type="predicted"/>
<evidence type="ECO:0000256" key="1">
    <source>
        <dbReference type="SAM" id="MobiDB-lite"/>
    </source>
</evidence>
<sequence length="136" mass="15588">MVEPPQPRRQKGPSRRNRGPAEEIWRQEGRRGSEQTLAQTGPGPVTPSHNPATTGRAGKALLLHPDFFLPAQFHLPQPLTREHPLSEINPLSATWFLTYIGAWTLLQHQKLQPPWSFYWGKRYGLPEWARALGKRR</sequence>
<name>A0A7J7ZXB2_MYOMY</name>
<evidence type="ECO:0000313" key="3">
    <source>
        <dbReference type="Proteomes" id="UP000527355"/>
    </source>
</evidence>
<dbReference type="Proteomes" id="UP000527355">
    <property type="component" value="Unassembled WGS sequence"/>
</dbReference>
<dbReference type="AlphaFoldDB" id="A0A7J7ZXB2"/>
<protein>
    <submittedName>
        <fullName evidence="2">Uncharacterized protein</fullName>
    </submittedName>
</protein>
<feature type="region of interest" description="Disordered" evidence="1">
    <location>
        <begin position="1"/>
        <end position="57"/>
    </location>
</feature>
<gene>
    <name evidence="2" type="ORF">mMyoMyo1_009613</name>
</gene>
<comment type="caution">
    <text evidence="2">The sequence shown here is derived from an EMBL/GenBank/DDBJ whole genome shotgun (WGS) entry which is preliminary data.</text>
</comment>
<feature type="compositionally biased region" description="Basic residues" evidence="1">
    <location>
        <begin position="8"/>
        <end position="18"/>
    </location>
</feature>
<keyword evidence="3" id="KW-1185">Reference proteome</keyword>
<feature type="compositionally biased region" description="Basic and acidic residues" evidence="1">
    <location>
        <begin position="19"/>
        <end position="33"/>
    </location>
</feature>
<reference evidence="2 3" key="1">
    <citation type="journal article" date="2020" name="Nature">
        <title>Six reference-quality genomes reveal evolution of bat adaptations.</title>
        <authorList>
            <person name="Jebb D."/>
            <person name="Huang Z."/>
            <person name="Pippel M."/>
            <person name="Hughes G.M."/>
            <person name="Lavrichenko K."/>
            <person name="Devanna P."/>
            <person name="Winkler S."/>
            <person name="Jermiin L.S."/>
            <person name="Skirmuntt E.C."/>
            <person name="Katzourakis A."/>
            <person name="Burkitt-Gray L."/>
            <person name="Ray D.A."/>
            <person name="Sullivan K.A.M."/>
            <person name="Roscito J.G."/>
            <person name="Kirilenko B.M."/>
            <person name="Davalos L.M."/>
            <person name="Corthals A.P."/>
            <person name="Power M.L."/>
            <person name="Jones G."/>
            <person name="Ransome R.D."/>
            <person name="Dechmann D.K.N."/>
            <person name="Locatelli A.G."/>
            <person name="Puechmaille S.J."/>
            <person name="Fedrigo O."/>
            <person name="Jarvis E.D."/>
            <person name="Hiller M."/>
            <person name="Vernes S.C."/>
            <person name="Myers E.W."/>
            <person name="Teeling E.C."/>
        </authorList>
    </citation>
    <scope>NUCLEOTIDE SEQUENCE [LARGE SCALE GENOMIC DNA]</scope>
    <source>
        <strain evidence="2">MMyoMyo1</strain>
        <tissue evidence="2">Flight muscle</tissue>
    </source>
</reference>